<dbReference type="SMART" id="SM00849">
    <property type="entry name" value="Lactamase_B"/>
    <property type="match status" value="1"/>
</dbReference>
<comment type="subcellular location">
    <subcellularLocation>
        <location evidence="1">Cell membrane</location>
        <topology evidence="1">Multi-pass membrane protein</topology>
    </subcellularLocation>
</comment>
<dbReference type="PANTHER" id="PTHR30619">
    <property type="entry name" value="DNA INTERNALIZATION/COMPETENCE PROTEIN COMEC/REC2"/>
    <property type="match status" value="1"/>
</dbReference>
<dbReference type="Gene3D" id="3.60.15.10">
    <property type="entry name" value="Ribonuclease Z/Hydroxyacylglutathione hydrolase-like"/>
    <property type="match status" value="1"/>
</dbReference>
<dbReference type="InterPro" id="IPR004477">
    <property type="entry name" value="ComEC_N"/>
</dbReference>
<feature type="transmembrane region" description="Helical" evidence="6">
    <location>
        <begin position="474"/>
        <end position="493"/>
    </location>
</feature>
<dbReference type="Proteomes" id="UP000182264">
    <property type="component" value="Chromosome"/>
</dbReference>
<dbReference type="InterPro" id="IPR025405">
    <property type="entry name" value="DUF4131"/>
</dbReference>
<dbReference type="GO" id="GO:0005886">
    <property type="term" value="C:plasma membrane"/>
    <property type="evidence" value="ECO:0007669"/>
    <property type="project" value="UniProtKB-SubCell"/>
</dbReference>
<keyword evidence="2" id="KW-1003">Cell membrane</keyword>
<dbReference type="CDD" id="cd07731">
    <property type="entry name" value="ComA-like_MBL-fold"/>
    <property type="match status" value="1"/>
</dbReference>
<dbReference type="GO" id="GO:0030420">
    <property type="term" value="P:establishment of competence for transformation"/>
    <property type="evidence" value="ECO:0007669"/>
    <property type="project" value="InterPro"/>
</dbReference>
<feature type="transmembrane region" description="Helical" evidence="6">
    <location>
        <begin position="235"/>
        <end position="260"/>
    </location>
</feature>
<dbReference type="Pfam" id="PF03772">
    <property type="entry name" value="Competence"/>
    <property type="match status" value="1"/>
</dbReference>
<evidence type="ECO:0000313" key="8">
    <source>
        <dbReference type="EMBL" id="APG23835.1"/>
    </source>
</evidence>
<protein>
    <submittedName>
        <fullName evidence="8">DNA internalization-related competence protein ComEC/Rec2</fullName>
    </submittedName>
</protein>
<sequence>MNLALVTTAYITGLLLALAVPAPAWHPALAAALALAGVILRRARGAACLLLIALAALGYSNFHLQQTPAIAGRSLLSLTEHRWHTFYGRLWRMNPGPDGGERLDLRVHHVVQGHAPVPVNGNLRLYLETSRRRFCPGDELAVRLRPRRPRRFGTPGEFNYPRHLASEAIQATAFLPQDDGIVVIKKARPGFSRTLRQTVADLIDHSISDRDKANLAKALVIGDKDRMTSEQRQRLAHLGLAHLFSISGFHLGLVAMFGYLALLPVMRRSETLLLAIPPRRLLPALLIPWLWCYLHITGQALPTTRAWLAAVAVIALCWLRRFCHPLRVALAVAVAILAATPMALIAPSFQLSFAGVFGILILVPRWSRHLSVLPCWPRRILQVPLVTLAATISTAPLVLWHFHLLAPAGLLTNLWAGPIIGGLAIPAGLAGLVLTPLWPAGAAGCFGLIAELLDRILDWSEKVLALPLMAPRQLYLPTVTLVLAGMLVIALMVPRRKWRWGAVALLGLALLVQPSPQPGHLRVIALSVGQGDALLVTDSAGQHYLVDGGGQAHGHFDPGERLVAPALGRFGVRELAAVILTHDHPDHRNGLLHIARHFRIKEFWCGSSASALWPPLRRQLAARNIPVRTFAPGWTPVAAARKTTIAVFAPPDDDLGENDRSLVFYARENRNGVLLTGDLEQAGVAHLLNATPKLPVTLLKLPHHGSRNGSVDQLLTHFTPCCVFASLGANNVFGFPHQETLQSVKRAGLSLWRTDLHGTLIFDLENRSWRVRSWQDGLFR</sequence>
<feature type="transmembrane region" description="Helical" evidence="6">
    <location>
        <begin position="500"/>
        <end position="516"/>
    </location>
</feature>
<keyword evidence="9" id="KW-1185">Reference proteome</keyword>
<evidence type="ECO:0000259" key="7">
    <source>
        <dbReference type="SMART" id="SM00849"/>
    </source>
</evidence>
<accession>A0A1L3GDB9</accession>
<keyword evidence="5 6" id="KW-0472">Membrane</keyword>
<keyword evidence="4 6" id="KW-1133">Transmembrane helix</keyword>
<dbReference type="InterPro" id="IPR036866">
    <property type="entry name" value="RibonucZ/Hydroxyglut_hydro"/>
</dbReference>
<evidence type="ECO:0000256" key="5">
    <source>
        <dbReference type="ARBA" id="ARBA00023136"/>
    </source>
</evidence>
<dbReference type="InterPro" id="IPR004797">
    <property type="entry name" value="Competence_ComEC/Rec2"/>
</dbReference>
<dbReference type="RefSeq" id="WP_072285648.1">
    <property type="nucleotide sequence ID" value="NZ_CP015455.1"/>
</dbReference>
<dbReference type="Pfam" id="PF13567">
    <property type="entry name" value="DUF4131"/>
    <property type="match status" value="1"/>
</dbReference>
<dbReference type="InterPro" id="IPR001279">
    <property type="entry name" value="Metallo-B-lactamas"/>
</dbReference>
<dbReference type="AlphaFoldDB" id="A0A1L3GDB9"/>
<reference evidence="8 9" key="1">
    <citation type="journal article" date="2017" name="Genome Announc.">
        <title>Complete Genome Sequences of Two Acetylene-Fermenting Pelobacter acetylenicus Strains.</title>
        <authorList>
            <person name="Sutton J.M."/>
            <person name="Baesman S.M."/>
            <person name="Fierst J.L."/>
            <person name="Poret-Peterson A.T."/>
            <person name="Oremland R.S."/>
            <person name="Dunlap D.S."/>
            <person name="Akob D.M."/>
        </authorList>
    </citation>
    <scope>NUCLEOTIDE SEQUENCE [LARGE SCALE GENOMIC DNA]</scope>
    <source>
        <strain evidence="8 9">DSM 3247</strain>
    </source>
</reference>
<evidence type="ECO:0000256" key="2">
    <source>
        <dbReference type="ARBA" id="ARBA00022475"/>
    </source>
</evidence>
<dbReference type="InterPro" id="IPR035681">
    <property type="entry name" value="ComA-like_MBL"/>
</dbReference>
<feature type="transmembrane region" description="Helical" evidence="6">
    <location>
        <begin position="383"/>
        <end position="402"/>
    </location>
</feature>
<name>A0A1L3GDB9_SYNAC</name>
<dbReference type="EMBL" id="CP015518">
    <property type="protein sequence ID" value="APG23835.1"/>
    <property type="molecule type" value="Genomic_DNA"/>
</dbReference>
<dbReference type="STRING" id="29542.A6070_10075"/>
<evidence type="ECO:0000313" key="9">
    <source>
        <dbReference type="Proteomes" id="UP000182264"/>
    </source>
</evidence>
<dbReference type="OrthoDB" id="9790149at2"/>
<feature type="transmembrane region" description="Helical" evidence="6">
    <location>
        <begin position="414"/>
        <end position="434"/>
    </location>
</feature>
<dbReference type="InterPro" id="IPR052159">
    <property type="entry name" value="Competence_DNA_uptake"/>
</dbReference>
<keyword evidence="3 6" id="KW-0812">Transmembrane</keyword>
<gene>
    <name evidence="8" type="ORF">A7E75_01460</name>
</gene>
<proteinExistence type="predicted"/>
<dbReference type="KEGG" id="pace:A6070_10075"/>
<evidence type="ECO:0000256" key="3">
    <source>
        <dbReference type="ARBA" id="ARBA00022692"/>
    </source>
</evidence>
<feature type="transmembrane region" description="Helical" evidence="6">
    <location>
        <begin position="330"/>
        <end position="363"/>
    </location>
</feature>
<dbReference type="NCBIfam" id="TIGR00361">
    <property type="entry name" value="ComEC_Rec2"/>
    <property type="match status" value="1"/>
</dbReference>
<dbReference type="Pfam" id="PF00753">
    <property type="entry name" value="Lactamase_B"/>
    <property type="match status" value="1"/>
</dbReference>
<feature type="transmembrane region" description="Helical" evidence="6">
    <location>
        <begin position="306"/>
        <end position="323"/>
    </location>
</feature>
<evidence type="ECO:0000256" key="6">
    <source>
        <dbReference type="SAM" id="Phobius"/>
    </source>
</evidence>
<dbReference type="SUPFAM" id="SSF56281">
    <property type="entry name" value="Metallo-hydrolase/oxidoreductase"/>
    <property type="match status" value="1"/>
</dbReference>
<evidence type="ECO:0000256" key="4">
    <source>
        <dbReference type="ARBA" id="ARBA00022989"/>
    </source>
</evidence>
<dbReference type="PANTHER" id="PTHR30619:SF1">
    <property type="entry name" value="RECOMBINATION PROTEIN 2"/>
    <property type="match status" value="1"/>
</dbReference>
<feature type="domain" description="Metallo-beta-lactamase" evidence="7">
    <location>
        <begin position="530"/>
        <end position="727"/>
    </location>
</feature>
<evidence type="ECO:0000256" key="1">
    <source>
        <dbReference type="ARBA" id="ARBA00004651"/>
    </source>
</evidence>
<dbReference type="NCBIfam" id="TIGR00360">
    <property type="entry name" value="ComEC_N-term"/>
    <property type="match status" value="1"/>
</dbReference>
<organism evidence="8 9">
    <name type="scientific">Syntrophotalea acetylenica</name>
    <name type="common">Pelobacter acetylenicus</name>
    <dbReference type="NCBI Taxonomy" id="29542"/>
    <lineage>
        <taxon>Bacteria</taxon>
        <taxon>Pseudomonadati</taxon>
        <taxon>Thermodesulfobacteriota</taxon>
        <taxon>Desulfuromonadia</taxon>
        <taxon>Desulfuromonadales</taxon>
        <taxon>Syntrophotaleaceae</taxon>
        <taxon>Syntrophotalea</taxon>
    </lineage>
</organism>